<sequence length="62" mass="7141">MIRIRDNKQLPLFDPWAYLGPKRRAMLDASWAGLFKEHCLPNLPVEKLAACFSQTQGRPSKE</sequence>
<reference evidence="2" key="1">
    <citation type="submission" date="2016-11" db="EMBL/GenBank/DDBJ databases">
        <authorList>
            <person name="Varghese N."/>
            <person name="Submissions S."/>
        </authorList>
    </citation>
    <scope>NUCLEOTIDE SEQUENCE [LARGE SCALE GENOMIC DNA]</scope>
    <source>
        <strain evidence="2">DSM 16219</strain>
    </source>
</reference>
<accession>A0A1M7B4Q3</accession>
<gene>
    <name evidence="1" type="ORF">SAMN02745216_05274</name>
</gene>
<evidence type="ECO:0000313" key="1">
    <source>
        <dbReference type="EMBL" id="SHL49960.1"/>
    </source>
</evidence>
<organism evidence="1 2">
    <name type="scientific">Desulfatibacillum alkenivorans DSM 16219</name>
    <dbReference type="NCBI Taxonomy" id="1121393"/>
    <lineage>
        <taxon>Bacteria</taxon>
        <taxon>Pseudomonadati</taxon>
        <taxon>Thermodesulfobacteriota</taxon>
        <taxon>Desulfobacteria</taxon>
        <taxon>Desulfobacterales</taxon>
        <taxon>Desulfatibacillaceae</taxon>
        <taxon>Desulfatibacillum</taxon>
    </lineage>
</organism>
<proteinExistence type="predicted"/>
<name>A0A1M7B4Q3_9BACT</name>
<protein>
    <submittedName>
        <fullName evidence="1">Uncharacterized protein</fullName>
    </submittedName>
</protein>
<dbReference type="AlphaFoldDB" id="A0A1M7B4Q3"/>
<dbReference type="RefSeq" id="WP_211482854.1">
    <property type="nucleotide sequence ID" value="NZ_FQZU01000080.1"/>
</dbReference>
<evidence type="ECO:0000313" key="2">
    <source>
        <dbReference type="Proteomes" id="UP000183994"/>
    </source>
</evidence>
<dbReference type="Proteomes" id="UP000183994">
    <property type="component" value="Unassembled WGS sequence"/>
</dbReference>
<feature type="non-terminal residue" evidence="1">
    <location>
        <position position="62"/>
    </location>
</feature>
<keyword evidence="2" id="KW-1185">Reference proteome</keyword>
<dbReference type="EMBL" id="FQZU01000080">
    <property type="protein sequence ID" value="SHL49960.1"/>
    <property type="molecule type" value="Genomic_DNA"/>
</dbReference>